<dbReference type="Pfam" id="PF01041">
    <property type="entry name" value="DegT_DnrJ_EryC1"/>
    <property type="match status" value="1"/>
</dbReference>
<dbReference type="SUPFAM" id="SSF53383">
    <property type="entry name" value="PLP-dependent transferases"/>
    <property type="match status" value="1"/>
</dbReference>
<name>A0A089P2M1_9HYPH</name>
<evidence type="ECO:0000256" key="4">
    <source>
        <dbReference type="PIRSR" id="PIRSR000390-2"/>
    </source>
</evidence>
<dbReference type="GO" id="GO:0030170">
    <property type="term" value="F:pyridoxal phosphate binding"/>
    <property type="evidence" value="ECO:0007669"/>
    <property type="project" value="UniProtKB-ARBA"/>
</dbReference>
<evidence type="ECO:0000256" key="3">
    <source>
        <dbReference type="PIRSR" id="PIRSR000390-1"/>
    </source>
</evidence>
<dbReference type="HOGENOM" id="CLU_033332_7_2_5"/>
<protein>
    <submittedName>
        <fullName evidence="6">Glutamine-scyllo-inositol transaminase</fullName>
    </submittedName>
</protein>
<dbReference type="EMBL" id="CP003811">
    <property type="protein sequence ID" value="AIQ93020.1"/>
    <property type="molecule type" value="Genomic_DNA"/>
</dbReference>
<feature type="active site" description="Proton acceptor" evidence="3">
    <location>
        <position position="185"/>
    </location>
</feature>
<sequence>MIPFLDLKAQYAAIGGDVETAILNVLRSGDFVLGPAVSAFETAFAEACGARHAVAVSSGTAALHLALLALDIGPGDEVITVSSTFVATVAAVLYAGATPVLVDIDPVTWTMDPALVEAAITPRTKAILPVHLHGRMADLDALGAIARRHGLALVEDAAQAHLAERGGRKAGTIGDIGCFSFYPGKNLGAYGEGGAIVTDRDDLAAAARCLRDWGQQGKYNHVRHGFNLRMDGVQGAVLGVKLPHLEGWTRARQAVAAEYGARLAGLGLELPAPAGLDHVFHVYAVSTADREGLRQYLNAAGIATGIHYPVPVHRQPAYSHLDDGAGRLPVTERLAARTLSLPMFPEMTSAQIDTVCRAVASYCEVADAQAA</sequence>
<evidence type="ECO:0000313" key="7">
    <source>
        <dbReference type="Proteomes" id="UP000029492"/>
    </source>
</evidence>
<dbReference type="PANTHER" id="PTHR30244:SF36">
    <property type="entry name" value="3-OXO-GLUCOSE-6-PHOSPHATE:GLUTAMATE AMINOTRANSFERASE"/>
    <property type="match status" value="1"/>
</dbReference>
<evidence type="ECO:0000256" key="5">
    <source>
        <dbReference type="RuleBase" id="RU004508"/>
    </source>
</evidence>
<dbReference type="InterPro" id="IPR000653">
    <property type="entry name" value="DegT/StrS_aminotransferase"/>
</dbReference>
<dbReference type="CDD" id="cd00616">
    <property type="entry name" value="AHBA_syn"/>
    <property type="match status" value="1"/>
</dbReference>
<accession>A0A089P2M1</accession>
<gene>
    <name evidence="6" type="ORF">MOC_5265</name>
</gene>
<proteinExistence type="inferred from homology"/>
<dbReference type="KEGG" id="mor:MOC_5265"/>
<evidence type="ECO:0000313" key="6">
    <source>
        <dbReference type="EMBL" id="AIQ93020.1"/>
    </source>
</evidence>
<comment type="similarity">
    <text evidence="2 5">Belongs to the DegT/DnrJ/EryC1 family.</text>
</comment>
<keyword evidence="1 4" id="KW-0663">Pyridoxal phosphate</keyword>
<dbReference type="PIRSF" id="PIRSF000390">
    <property type="entry name" value="PLP_StrS"/>
    <property type="match status" value="1"/>
</dbReference>
<keyword evidence="7" id="KW-1185">Reference proteome</keyword>
<evidence type="ECO:0000256" key="1">
    <source>
        <dbReference type="ARBA" id="ARBA00022898"/>
    </source>
</evidence>
<dbReference type="RefSeq" id="WP_043379175.1">
    <property type="nucleotide sequence ID" value="NZ_CP003811.1"/>
</dbReference>
<dbReference type="InterPro" id="IPR015422">
    <property type="entry name" value="PyrdxlP-dep_Trfase_small"/>
</dbReference>
<dbReference type="AlphaFoldDB" id="A0A089P2M1"/>
<feature type="modified residue" description="N6-(pyridoxal phosphate)lysine" evidence="4">
    <location>
        <position position="185"/>
    </location>
</feature>
<dbReference type="InterPro" id="IPR015424">
    <property type="entry name" value="PyrdxlP-dep_Trfase"/>
</dbReference>
<dbReference type="Proteomes" id="UP000029492">
    <property type="component" value="Chromosome"/>
</dbReference>
<dbReference type="Gene3D" id="3.40.640.10">
    <property type="entry name" value="Type I PLP-dependent aspartate aminotransferase-like (Major domain)"/>
    <property type="match status" value="1"/>
</dbReference>
<dbReference type="GO" id="GO:0000271">
    <property type="term" value="P:polysaccharide biosynthetic process"/>
    <property type="evidence" value="ECO:0007669"/>
    <property type="project" value="TreeGrafter"/>
</dbReference>
<dbReference type="PANTHER" id="PTHR30244">
    <property type="entry name" value="TRANSAMINASE"/>
    <property type="match status" value="1"/>
</dbReference>
<dbReference type="InterPro" id="IPR015421">
    <property type="entry name" value="PyrdxlP-dep_Trfase_major"/>
</dbReference>
<dbReference type="Gene3D" id="3.90.1150.10">
    <property type="entry name" value="Aspartate Aminotransferase, domain 1"/>
    <property type="match status" value="1"/>
</dbReference>
<dbReference type="STRING" id="693986.MOC_5265"/>
<reference evidence="6 7" key="1">
    <citation type="journal article" date="2014" name="PLoS ONE">
        <title>Genome Information of Methylobacterium oryzae, a Plant-Probiotic Methylotroph in the Phyllosphere.</title>
        <authorList>
            <person name="Kwak M.J."/>
            <person name="Jeong H."/>
            <person name="Madhaiyan M."/>
            <person name="Lee Y."/>
            <person name="Sa T.M."/>
            <person name="Oh T.K."/>
            <person name="Kim J.F."/>
        </authorList>
    </citation>
    <scope>NUCLEOTIDE SEQUENCE [LARGE SCALE GENOMIC DNA]</scope>
    <source>
        <strain evidence="6 7">CBMB20</strain>
    </source>
</reference>
<dbReference type="FunFam" id="3.40.640.10:FF:000089">
    <property type="entry name" value="Aminotransferase, DegT/DnrJ/EryC1/StrS family"/>
    <property type="match status" value="1"/>
</dbReference>
<organism evidence="6 7">
    <name type="scientific">Methylobacterium oryzae CBMB20</name>
    <dbReference type="NCBI Taxonomy" id="693986"/>
    <lineage>
        <taxon>Bacteria</taxon>
        <taxon>Pseudomonadati</taxon>
        <taxon>Pseudomonadota</taxon>
        <taxon>Alphaproteobacteria</taxon>
        <taxon>Hyphomicrobiales</taxon>
        <taxon>Methylobacteriaceae</taxon>
        <taxon>Methylobacterium</taxon>
    </lineage>
</organism>
<dbReference type="eggNOG" id="COG0399">
    <property type="taxonomic scope" value="Bacteria"/>
</dbReference>
<dbReference type="GO" id="GO:0008483">
    <property type="term" value="F:transaminase activity"/>
    <property type="evidence" value="ECO:0007669"/>
    <property type="project" value="TreeGrafter"/>
</dbReference>
<evidence type="ECO:0000256" key="2">
    <source>
        <dbReference type="ARBA" id="ARBA00037999"/>
    </source>
</evidence>